<gene>
    <name evidence="1" type="ORF">ATY35_20040</name>
</gene>
<dbReference type="Proteomes" id="UP000075609">
    <property type="component" value="Unassembled WGS sequence"/>
</dbReference>
<dbReference type="EMBL" id="LOBP01000193">
    <property type="protein sequence ID" value="KYN81194.1"/>
    <property type="molecule type" value="Genomic_DNA"/>
</dbReference>
<comment type="caution">
    <text evidence="1">The sequence shown here is derived from an EMBL/GenBank/DDBJ whole genome shotgun (WGS) entry which is preliminary data.</text>
</comment>
<reference evidence="1 2" key="1">
    <citation type="submission" date="2015-12" db="EMBL/GenBank/DDBJ databases">
        <authorList>
            <person name="Tarr C.L."/>
            <person name="Gladney L.M."/>
        </authorList>
    </citation>
    <scope>NUCLEOTIDE SEQUENCE [LARGE SCALE GENOMIC DNA]</scope>
    <source>
        <strain evidence="1 2">1048-83</strain>
    </source>
</reference>
<evidence type="ECO:0000313" key="2">
    <source>
        <dbReference type="Proteomes" id="UP000075609"/>
    </source>
</evidence>
<evidence type="ECO:0000313" key="1">
    <source>
        <dbReference type="EMBL" id="KYN81194.1"/>
    </source>
</evidence>
<protein>
    <submittedName>
        <fullName evidence="1">Uncharacterized protein</fullName>
    </submittedName>
</protein>
<name>A0ABR5VX63_9VIBR</name>
<dbReference type="RefSeq" id="WP_061900827.1">
    <property type="nucleotide sequence ID" value="NZ_CAXYEW010000038.1"/>
</dbReference>
<organism evidence="1 2">
    <name type="scientific">Vibrio cidicii</name>
    <dbReference type="NCBI Taxonomy" id="1763883"/>
    <lineage>
        <taxon>Bacteria</taxon>
        <taxon>Pseudomonadati</taxon>
        <taxon>Pseudomonadota</taxon>
        <taxon>Gammaproteobacteria</taxon>
        <taxon>Vibrionales</taxon>
        <taxon>Vibrionaceae</taxon>
        <taxon>Vibrio</taxon>
    </lineage>
</organism>
<proteinExistence type="predicted"/>
<accession>A0ABR5VX63</accession>
<keyword evidence="2" id="KW-1185">Reference proteome</keyword>
<sequence length="124" mass="13715">MPLTIPESQQPYHLQVQECLAIPPAGSFLLGEIAGIYDLKAPLDLTAKLVVTDRLGREYELDNRDVSPSYEGDFISCAGTGSFSELVALQSGYSDDEKRYLKTEQLTGTYELSAQKIARYCHGH</sequence>